<name>V4K0H0_EUTSA</name>
<proteinExistence type="predicted"/>
<feature type="compositionally biased region" description="Basic residues" evidence="1">
    <location>
        <begin position="146"/>
        <end position="155"/>
    </location>
</feature>
<keyword evidence="3" id="KW-1185">Reference proteome</keyword>
<dbReference type="EMBL" id="KI517748">
    <property type="protein sequence ID" value="ESQ31345.1"/>
    <property type="molecule type" value="Genomic_DNA"/>
</dbReference>
<protein>
    <submittedName>
        <fullName evidence="2">Uncharacterized protein</fullName>
    </submittedName>
</protein>
<accession>V4K0H0</accession>
<dbReference type="Gramene" id="ESQ31345">
    <property type="protein sequence ID" value="ESQ31345"/>
    <property type="gene ID" value="EUTSA_v10005066mg"/>
</dbReference>
<reference evidence="2 3" key="1">
    <citation type="journal article" date="2013" name="Front. Plant Sci.">
        <title>The Reference Genome of the Halophytic Plant Eutrema salsugineum.</title>
        <authorList>
            <person name="Yang R."/>
            <person name="Jarvis D.E."/>
            <person name="Chen H."/>
            <person name="Beilstein M.A."/>
            <person name="Grimwood J."/>
            <person name="Jenkins J."/>
            <person name="Shu S."/>
            <person name="Prochnik S."/>
            <person name="Xin M."/>
            <person name="Ma C."/>
            <person name="Schmutz J."/>
            <person name="Wing R.A."/>
            <person name="Mitchell-Olds T."/>
            <person name="Schumaker K.S."/>
            <person name="Wang X."/>
        </authorList>
    </citation>
    <scope>NUCLEOTIDE SEQUENCE [LARGE SCALE GENOMIC DNA]</scope>
</reference>
<dbReference type="AlphaFoldDB" id="V4K0H0"/>
<feature type="compositionally biased region" description="Pro residues" evidence="1">
    <location>
        <begin position="101"/>
        <end position="114"/>
    </location>
</feature>
<evidence type="ECO:0000256" key="1">
    <source>
        <dbReference type="SAM" id="MobiDB-lite"/>
    </source>
</evidence>
<feature type="compositionally biased region" description="Low complexity" evidence="1">
    <location>
        <begin position="115"/>
        <end position="134"/>
    </location>
</feature>
<evidence type="ECO:0000313" key="3">
    <source>
        <dbReference type="Proteomes" id="UP000030689"/>
    </source>
</evidence>
<organism evidence="2 3">
    <name type="scientific">Eutrema salsugineum</name>
    <name type="common">Saltwater cress</name>
    <name type="synonym">Sisymbrium salsugineum</name>
    <dbReference type="NCBI Taxonomy" id="72664"/>
    <lineage>
        <taxon>Eukaryota</taxon>
        <taxon>Viridiplantae</taxon>
        <taxon>Streptophyta</taxon>
        <taxon>Embryophyta</taxon>
        <taxon>Tracheophyta</taxon>
        <taxon>Spermatophyta</taxon>
        <taxon>Magnoliopsida</taxon>
        <taxon>eudicotyledons</taxon>
        <taxon>Gunneridae</taxon>
        <taxon>Pentapetalae</taxon>
        <taxon>rosids</taxon>
        <taxon>malvids</taxon>
        <taxon>Brassicales</taxon>
        <taxon>Brassicaceae</taxon>
        <taxon>Eutremeae</taxon>
        <taxon>Eutrema</taxon>
    </lineage>
</organism>
<feature type="region of interest" description="Disordered" evidence="1">
    <location>
        <begin position="1"/>
        <end position="155"/>
    </location>
</feature>
<feature type="compositionally biased region" description="Polar residues" evidence="1">
    <location>
        <begin position="13"/>
        <end position="39"/>
    </location>
</feature>
<sequence length="155" mass="17008">MEETTGKETTGTQQSSAGKPNETFSTTPSTKAANPSTLRASAEPFTPTPRSPPRQASFLPPQQLPYSPQIPMYPCDFPKLSDKPIQSAVKSFKKSYRSLLPPNPPSPPRPPPHNPTTQHPTTNPTPPTRHTTSSSYGPSFSYRGKLNLRPKKKKK</sequence>
<dbReference type="KEGG" id="eus:EUTSA_v10005066mg"/>
<dbReference type="Proteomes" id="UP000030689">
    <property type="component" value="Unassembled WGS sequence"/>
</dbReference>
<gene>
    <name evidence="2" type="ORF">EUTSA_v10005066mg</name>
</gene>
<evidence type="ECO:0000313" key="2">
    <source>
        <dbReference type="EMBL" id="ESQ31345.1"/>
    </source>
</evidence>